<reference evidence="5 6" key="2">
    <citation type="journal article" date="2011" name="J. Bacteriol.">
        <title>Complete genome sequences for the anaerobic, extremely thermophilic plant biomass-degrading bacteria Caldicellulosiruptor hydrothermalis, Caldicellulosiruptor kristjanssonii, Caldicellulosiruptor kronotskyensis, Caldicellulosiruptor owensenis, and Caldicellulosiruptor lactoaceticus.</title>
        <authorList>
            <person name="Blumer-Schuette S.E."/>
            <person name="Ozdemir I."/>
            <person name="Mistry D."/>
            <person name="Lucas S."/>
            <person name="Lapidus A."/>
            <person name="Cheng J.F."/>
            <person name="Goodwin L.A."/>
            <person name="Pitluck S."/>
            <person name="Land M.L."/>
            <person name="Hauser L.J."/>
            <person name="Woyke T."/>
            <person name="Mikhailova N."/>
            <person name="Pati A."/>
            <person name="Kyrpides N.C."/>
            <person name="Ivanova N."/>
            <person name="Detter J.C."/>
            <person name="Walston-Davenport K."/>
            <person name="Han S."/>
            <person name="Adams M.W."/>
            <person name="Kelly R.M."/>
        </authorList>
    </citation>
    <scope>NUCLEOTIDE SEQUENCE [LARGE SCALE GENOMIC DNA]</scope>
    <source>
        <strain evidence="6">DSM 18901 / VKM B-2411 / 108</strain>
    </source>
</reference>
<dbReference type="eggNOG" id="COG2272">
    <property type="taxonomic scope" value="Bacteria"/>
</dbReference>
<protein>
    <recommendedName>
        <fullName evidence="3">Carboxylic ester hydrolase</fullName>
        <ecNumber evidence="3">3.1.1.-</ecNumber>
    </recommendedName>
</protein>
<dbReference type="InterPro" id="IPR019826">
    <property type="entry name" value="Carboxylesterase_B_AS"/>
</dbReference>
<dbReference type="OrthoDB" id="9775851at2"/>
<dbReference type="InterPro" id="IPR029058">
    <property type="entry name" value="AB_hydrolase_fold"/>
</dbReference>
<accession>E4Q8R3</accession>
<name>E4Q8R3_CALH1</name>
<dbReference type="STRING" id="632292.Calhy_2337"/>
<feature type="domain" description="Carboxylesterase type B" evidence="4">
    <location>
        <begin position="44"/>
        <end position="519"/>
    </location>
</feature>
<comment type="similarity">
    <text evidence="1 3">Belongs to the type-B carboxylesterase/lipase family.</text>
</comment>
<evidence type="ECO:0000313" key="5">
    <source>
        <dbReference type="EMBL" id="ADQ08037.1"/>
    </source>
</evidence>
<dbReference type="RefSeq" id="WP_013404178.1">
    <property type="nucleotide sequence ID" value="NC_014652.1"/>
</dbReference>
<evidence type="ECO:0000256" key="2">
    <source>
        <dbReference type="ARBA" id="ARBA00022801"/>
    </source>
</evidence>
<dbReference type="GO" id="GO:0016787">
    <property type="term" value="F:hydrolase activity"/>
    <property type="evidence" value="ECO:0007669"/>
    <property type="project" value="UniProtKB-KW"/>
</dbReference>
<dbReference type="Gene3D" id="3.40.50.1820">
    <property type="entry name" value="alpha/beta hydrolase"/>
    <property type="match status" value="1"/>
</dbReference>
<evidence type="ECO:0000256" key="3">
    <source>
        <dbReference type="RuleBase" id="RU361235"/>
    </source>
</evidence>
<organism evidence="5 6">
    <name type="scientific">Caldicellulosiruptor hydrothermalis (strain DSM 18901 / VKM B-2411 / 108)</name>
    <dbReference type="NCBI Taxonomy" id="632292"/>
    <lineage>
        <taxon>Bacteria</taxon>
        <taxon>Bacillati</taxon>
        <taxon>Bacillota</taxon>
        <taxon>Bacillota incertae sedis</taxon>
        <taxon>Caldicellulosiruptorales</taxon>
        <taxon>Caldicellulosiruptoraceae</taxon>
        <taxon>Caldicellulosiruptor</taxon>
    </lineage>
</organism>
<keyword evidence="2 3" id="KW-0378">Hydrolase</keyword>
<evidence type="ECO:0000256" key="1">
    <source>
        <dbReference type="ARBA" id="ARBA00005964"/>
    </source>
</evidence>
<dbReference type="ESTHER" id="calh1-e4q8r3">
    <property type="family name" value="Carb_B_Bacteria"/>
</dbReference>
<keyword evidence="6" id="KW-1185">Reference proteome</keyword>
<dbReference type="InterPro" id="IPR002018">
    <property type="entry name" value="CarbesteraseB"/>
</dbReference>
<evidence type="ECO:0000259" key="4">
    <source>
        <dbReference type="Pfam" id="PF00135"/>
    </source>
</evidence>
<dbReference type="PROSITE" id="PS00122">
    <property type="entry name" value="CARBOXYLESTERASE_B_1"/>
    <property type="match status" value="1"/>
</dbReference>
<dbReference type="EC" id="3.1.1.-" evidence="3"/>
<gene>
    <name evidence="5" type="ordered locus">Calhy_2337</name>
</gene>
<sequence length="540" mass="59666">MKRFISVVLCVMLVFSITFFSVKKVALSSEKDSEIGVVTTEVFAKISTGGVIGYKYNGINTFLGIPYATAKRFEMPKRVSSWQGYRTCFVYGEVCPQGLKTMNKFDIMCYSNAAIENEESCLTVNVWTPSMDPKAKKPVIVWLHGGGFTTGSAHEYKFYEGTNLAKFGDIVFVSVNHRLNVLGFLDLSAYGEKYKYSGNAGMADIISALQWVRENISVFGGDPNNVTIVGQSGGGSKVTTLMGMPAAKGLFHKAVVMSGGSAKATRTKAQAQAETKKLLEILKISEKEVDKLQTIPYDELYAAAQKAGIMFGPVVDGDYYPDGTFKMSKNIPLMCGNVMGEFNTNLTGLLLGDFPTPEAWQKSNISKISDEEAKKLYKEKYGDKAEAIIQAFKKAYPGHKLVEGLFLNDRYGFFSTLSIADAMVSYGGKVYNYVVAYNYPLFGGIVAVHTMNDVPFFFYNLDKVPAWIAGDEKTAYKVAKEMATALVNFARYGNPSQSGLPWPNYTIKNHATMIFDKTSGVKYDFDRELFNLIHAAMQNK</sequence>
<proteinExistence type="inferred from homology"/>
<dbReference type="Pfam" id="PF00135">
    <property type="entry name" value="COesterase"/>
    <property type="match status" value="1"/>
</dbReference>
<dbReference type="HOGENOM" id="CLU_006586_16_0_9"/>
<evidence type="ECO:0000313" key="6">
    <source>
        <dbReference type="Proteomes" id="UP000006890"/>
    </source>
</evidence>
<dbReference type="PANTHER" id="PTHR11559">
    <property type="entry name" value="CARBOXYLESTERASE"/>
    <property type="match status" value="1"/>
</dbReference>
<dbReference type="SUPFAM" id="SSF53474">
    <property type="entry name" value="alpha/beta-Hydrolases"/>
    <property type="match status" value="1"/>
</dbReference>
<dbReference type="Proteomes" id="UP000006890">
    <property type="component" value="Chromosome"/>
</dbReference>
<dbReference type="AlphaFoldDB" id="E4Q8R3"/>
<dbReference type="KEGG" id="chd:Calhy_2337"/>
<dbReference type="InterPro" id="IPR050309">
    <property type="entry name" value="Type-B_Carboxylest/Lipase"/>
</dbReference>
<dbReference type="EMBL" id="CP002219">
    <property type="protein sequence ID" value="ADQ08037.1"/>
    <property type="molecule type" value="Genomic_DNA"/>
</dbReference>
<reference key="1">
    <citation type="submission" date="2010-09" db="EMBL/GenBank/DDBJ databases">
        <title>Complete sequence of Caldicellulosiruptor hydrothermalis 108.</title>
        <authorList>
            <consortium name="US DOE Joint Genome Institute"/>
            <person name="Lucas S."/>
            <person name="Copeland A."/>
            <person name="Lapidus A."/>
            <person name="Cheng J.-F."/>
            <person name="Bruce D."/>
            <person name="Goodwin L."/>
            <person name="Pitluck S."/>
            <person name="Davenport K."/>
            <person name="Detter J.C."/>
            <person name="Han C."/>
            <person name="Tapia R."/>
            <person name="Land M."/>
            <person name="Hauser L."/>
            <person name="Chang Y.-J."/>
            <person name="Jeffries C."/>
            <person name="Kyrpides N."/>
            <person name="Ivanova N."/>
            <person name="Mikhailova N."/>
            <person name="Blumer-Schuette S.E."/>
            <person name="Kelly R.M."/>
            <person name="Woyke T."/>
        </authorList>
    </citation>
    <scope>NUCLEOTIDE SEQUENCE</scope>
    <source>
        <strain>108</strain>
    </source>
</reference>